<name>A0ABN9R320_9DINO</name>
<reference evidence="2" key="1">
    <citation type="submission" date="2023-10" db="EMBL/GenBank/DDBJ databases">
        <authorList>
            <person name="Chen Y."/>
            <person name="Shah S."/>
            <person name="Dougan E. K."/>
            <person name="Thang M."/>
            <person name="Chan C."/>
        </authorList>
    </citation>
    <scope>NUCLEOTIDE SEQUENCE [LARGE SCALE GENOMIC DNA]</scope>
</reference>
<feature type="region of interest" description="Disordered" evidence="1">
    <location>
        <begin position="1"/>
        <end position="134"/>
    </location>
</feature>
<feature type="compositionally biased region" description="Gly residues" evidence="1">
    <location>
        <begin position="93"/>
        <end position="115"/>
    </location>
</feature>
<feature type="compositionally biased region" description="Basic and acidic residues" evidence="1">
    <location>
        <begin position="26"/>
        <end position="40"/>
    </location>
</feature>
<feature type="compositionally biased region" description="Low complexity" evidence="1">
    <location>
        <begin position="76"/>
        <end position="92"/>
    </location>
</feature>
<dbReference type="EMBL" id="CAUYUJ010005308">
    <property type="protein sequence ID" value="CAK0813153.1"/>
    <property type="molecule type" value="Genomic_DNA"/>
</dbReference>
<evidence type="ECO:0000313" key="2">
    <source>
        <dbReference type="EMBL" id="CAK0813153.1"/>
    </source>
</evidence>
<evidence type="ECO:0000256" key="1">
    <source>
        <dbReference type="SAM" id="MobiDB-lite"/>
    </source>
</evidence>
<proteinExistence type="predicted"/>
<dbReference type="Proteomes" id="UP001189429">
    <property type="component" value="Unassembled WGS sequence"/>
</dbReference>
<keyword evidence="3" id="KW-1185">Reference proteome</keyword>
<gene>
    <name evidence="2" type="ORF">PCOR1329_LOCUS17169</name>
</gene>
<evidence type="ECO:0000313" key="3">
    <source>
        <dbReference type="Proteomes" id="UP001189429"/>
    </source>
</evidence>
<feature type="compositionally biased region" description="Gly residues" evidence="1">
    <location>
        <begin position="49"/>
        <end position="62"/>
    </location>
</feature>
<accession>A0ABN9R320</accession>
<sequence length="134" mass="13219">MCTSVLALLPPQPHPRRAAAARGGRRVREGRTVALRDGRVRQGPPLAGRAGGGVGDALGGGPARRRRVERTGGVHGAIPAVGRRAGPAAAGAGASGGRRGRGGLQRGPRRAGGGQEVAAGAEGPRGPDGRISVA</sequence>
<feature type="compositionally biased region" description="Basic residues" evidence="1">
    <location>
        <begin position="14"/>
        <end position="25"/>
    </location>
</feature>
<organism evidence="2 3">
    <name type="scientific">Prorocentrum cordatum</name>
    <dbReference type="NCBI Taxonomy" id="2364126"/>
    <lineage>
        <taxon>Eukaryota</taxon>
        <taxon>Sar</taxon>
        <taxon>Alveolata</taxon>
        <taxon>Dinophyceae</taxon>
        <taxon>Prorocentrales</taxon>
        <taxon>Prorocentraceae</taxon>
        <taxon>Prorocentrum</taxon>
    </lineage>
</organism>
<comment type="caution">
    <text evidence="2">The sequence shown here is derived from an EMBL/GenBank/DDBJ whole genome shotgun (WGS) entry which is preliminary data.</text>
</comment>
<protein>
    <submittedName>
        <fullName evidence="2">Uncharacterized protein</fullName>
    </submittedName>
</protein>